<evidence type="ECO:0000313" key="1">
    <source>
        <dbReference type="EMBL" id="KAF0719113.1"/>
    </source>
</evidence>
<reference evidence="1" key="2">
    <citation type="submission" date="2019-06" db="EMBL/GenBank/DDBJ databases">
        <title>Genomics analysis of Aphanomyces spp. identifies a new class of oomycete effector associated with host adaptation.</title>
        <authorList>
            <person name="Gaulin E."/>
        </authorList>
    </citation>
    <scope>NUCLEOTIDE SEQUENCE</scope>
    <source>
        <strain evidence="1">CBS 578.67</strain>
    </source>
</reference>
<organism evidence="2 3">
    <name type="scientific">Aphanomyces stellatus</name>
    <dbReference type="NCBI Taxonomy" id="120398"/>
    <lineage>
        <taxon>Eukaryota</taxon>
        <taxon>Sar</taxon>
        <taxon>Stramenopiles</taxon>
        <taxon>Oomycota</taxon>
        <taxon>Saprolegniomycetes</taxon>
        <taxon>Saprolegniales</taxon>
        <taxon>Verrucalvaceae</taxon>
        <taxon>Aphanomyces</taxon>
    </lineage>
</organism>
<dbReference type="AlphaFoldDB" id="A0A485K570"/>
<reference evidence="2 3" key="1">
    <citation type="submission" date="2019-03" db="EMBL/GenBank/DDBJ databases">
        <authorList>
            <person name="Gaulin E."/>
            <person name="Dumas B."/>
        </authorList>
    </citation>
    <scope>NUCLEOTIDE SEQUENCE [LARGE SCALE GENOMIC DNA]</scope>
    <source>
        <strain evidence="2">CBS 568.67</strain>
    </source>
</reference>
<dbReference type="EMBL" id="VJMH01000092">
    <property type="protein sequence ID" value="KAF0719113.1"/>
    <property type="molecule type" value="Genomic_DNA"/>
</dbReference>
<keyword evidence="3" id="KW-1185">Reference proteome</keyword>
<sequence>MQPKTSEKKLSALVKWWAKVFPVKTHLRHVSKSPKTPIVAIPPKYAHDTKPHHFVGGKRIPYLPSQVRQCRKLRVLAAFGPIDERHVVQGTHELESQKQVVAPVEADQEPVVVDCLLFM</sequence>
<proteinExistence type="predicted"/>
<dbReference type="Proteomes" id="UP000332933">
    <property type="component" value="Unassembled WGS sequence"/>
</dbReference>
<dbReference type="EMBL" id="CAADRA010000092">
    <property type="protein sequence ID" value="VFT78487.1"/>
    <property type="molecule type" value="Genomic_DNA"/>
</dbReference>
<gene>
    <name evidence="2" type="primary">Aste57867_1268</name>
    <name evidence="1" type="ORF">As57867_001267</name>
    <name evidence="2" type="ORF">ASTE57867_1268</name>
</gene>
<evidence type="ECO:0000313" key="2">
    <source>
        <dbReference type="EMBL" id="VFT78487.1"/>
    </source>
</evidence>
<accession>A0A485K570</accession>
<name>A0A485K570_9STRA</name>
<evidence type="ECO:0000313" key="3">
    <source>
        <dbReference type="Proteomes" id="UP000332933"/>
    </source>
</evidence>
<protein>
    <submittedName>
        <fullName evidence="2">Aste57867_1268 protein</fullName>
    </submittedName>
</protein>
<dbReference type="OrthoDB" id="74230at2759"/>